<gene>
    <name evidence="1" type="ORF">NPIL_249751</name>
</gene>
<sequence>MEGGGTPYSSSMAPSGSYILIVVSQPVTDEHKQVILERLNKVRGEKRLLSLLSVIGEGHLKEATSLSVERPLAHAHDQDTEQMLFNEGRGSS</sequence>
<organism evidence="1 2">
    <name type="scientific">Nephila pilipes</name>
    <name type="common">Giant wood spider</name>
    <name type="synonym">Nephila maculata</name>
    <dbReference type="NCBI Taxonomy" id="299642"/>
    <lineage>
        <taxon>Eukaryota</taxon>
        <taxon>Metazoa</taxon>
        <taxon>Ecdysozoa</taxon>
        <taxon>Arthropoda</taxon>
        <taxon>Chelicerata</taxon>
        <taxon>Arachnida</taxon>
        <taxon>Araneae</taxon>
        <taxon>Araneomorphae</taxon>
        <taxon>Entelegynae</taxon>
        <taxon>Araneoidea</taxon>
        <taxon>Nephilidae</taxon>
        <taxon>Nephila</taxon>
    </lineage>
</organism>
<dbReference type="Proteomes" id="UP000887013">
    <property type="component" value="Unassembled WGS sequence"/>
</dbReference>
<evidence type="ECO:0000313" key="2">
    <source>
        <dbReference type="Proteomes" id="UP000887013"/>
    </source>
</evidence>
<comment type="caution">
    <text evidence="1">The sequence shown here is derived from an EMBL/GenBank/DDBJ whole genome shotgun (WGS) entry which is preliminary data.</text>
</comment>
<reference evidence="1" key="1">
    <citation type="submission" date="2020-08" db="EMBL/GenBank/DDBJ databases">
        <title>Multicomponent nature underlies the extraordinary mechanical properties of spider dragline silk.</title>
        <authorList>
            <person name="Kono N."/>
            <person name="Nakamura H."/>
            <person name="Mori M."/>
            <person name="Yoshida Y."/>
            <person name="Ohtoshi R."/>
            <person name="Malay A.D."/>
            <person name="Moran D.A.P."/>
            <person name="Tomita M."/>
            <person name="Numata K."/>
            <person name="Arakawa K."/>
        </authorList>
    </citation>
    <scope>NUCLEOTIDE SEQUENCE</scope>
</reference>
<accession>A0A8X6TVA0</accession>
<keyword evidence="2" id="KW-1185">Reference proteome</keyword>
<evidence type="ECO:0000313" key="1">
    <source>
        <dbReference type="EMBL" id="GFT60254.1"/>
    </source>
</evidence>
<dbReference type="AlphaFoldDB" id="A0A8X6TVA0"/>
<proteinExistence type="predicted"/>
<dbReference type="EMBL" id="BMAW01067541">
    <property type="protein sequence ID" value="GFT60254.1"/>
    <property type="molecule type" value="Genomic_DNA"/>
</dbReference>
<dbReference type="OrthoDB" id="5371837at2759"/>
<name>A0A8X6TVA0_NEPPI</name>
<protein>
    <submittedName>
        <fullName evidence="1">Uncharacterized protein</fullName>
    </submittedName>
</protein>